<reference evidence="1 2" key="1">
    <citation type="journal article" date="2019" name="Commun. Biol.">
        <title>The bagworm genome reveals a unique fibroin gene that provides high tensile strength.</title>
        <authorList>
            <person name="Kono N."/>
            <person name="Nakamura H."/>
            <person name="Ohtoshi R."/>
            <person name="Tomita M."/>
            <person name="Numata K."/>
            <person name="Arakawa K."/>
        </authorList>
    </citation>
    <scope>NUCLEOTIDE SEQUENCE [LARGE SCALE GENOMIC DNA]</scope>
</reference>
<evidence type="ECO:0000313" key="2">
    <source>
        <dbReference type="Proteomes" id="UP000299102"/>
    </source>
</evidence>
<name>A0A4C2AF69_EUMVA</name>
<organism evidence="1 2">
    <name type="scientific">Eumeta variegata</name>
    <name type="common">Bagworm moth</name>
    <name type="synonym">Eumeta japonica</name>
    <dbReference type="NCBI Taxonomy" id="151549"/>
    <lineage>
        <taxon>Eukaryota</taxon>
        <taxon>Metazoa</taxon>
        <taxon>Ecdysozoa</taxon>
        <taxon>Arthropoda</taxon>
        <taxon>Hexapoda</taxon>
        <taxon>Insecta</taxon>
        <taxon>Pterygota</taxon>
        <taxon>Neoptera</taxon>
        <taxon>Endopterygota</taxon>
        <taxon>Lepidoptera</taxon>
        <taxon>Glossata</taxon>
        <taxon>Ditrysia</taxon>
        <taxon>Tineoidea</taxon>
        <taxon>Psychidae</taxon>
        <taxon>Oiketicinae</taxon>
        <taxon>Eumeta</taxon>
    </lineage>
</organism>
<gene>
    <name evidence="1" type="ORF">EVAR_72618_1</name>
</gene>
<comment type="caution">
    <text evidence="1">The sequence shown here is derived from an EMBL/GenBank/DDBJ whole genome shotgun (WGS) entry which is preliminary data.</text>
</comment>
<accession>A0A4C2AF69</accession>
<keyword evidence="2" id="KW-1185">Reference proteome</keyword>
<dbReference type="EMBL" id="BGZK01002972">
    <property type="protein sequence ID" value="GBP97615.1"/>
    <property type="molecule type" value="Genomic_DNA"/>
</dbReference>
<evidence type="ECO:0000313" key="1">
    <source>
        <dbReference type="EMBL" id="GBP97615.1"/>
    </source>
</evidence>
<dbReference type="AlphaFoldDB" id="A0A4C2AF69"/>
<proteinExistence type="predicted"/>
<dbReference type="Proteomes" id="UP000299102">
    <property type="component" value="Unassembled WGS sequence"/>
</dbReference>
<protein>
    <submittedName>
        <fullName evidence="1">Uncharacterized protein</fullName>
    </submittedName>
</protein>
<sequence>MIGLKAAVITARPLIGVSGASGANAYEIKCMATPPQLKCMQLTCATDAPPIKCSGSGASDTVASQPSPCKLGLIKSLKENAVHHLIAATPRKSADHIERSVRIVKRGNPGAGLRGDS</sequence>